<evidence type="ECO:0000313" key="2">
    <source>
        <dbReference type="Proteomes" id="UP000298061"/>
    </source>
</evidence>
<proteinExistence type="predicted"/>
<dbReference type="Proteomes" id="UP000298061">
    <property type="component" value="Unassembled WGS sequence"/>
</dbReference>
<organism evidence="1 2">
    <name type="scientific">Hericium alpestre</name>
    <dbReference type="NCBI Taxonomy" id="135208"/>
    <lineage>
        <taxon>Eukaryota</taxon>
        <taxon>Fungi</taxon>
        <taxon>Dikarya</taxon>
        <taxon>Basidiomycota</taxon>
        <taxon>Agaricomycotina</taxon>
        <taxon>Agaricomycetes</taxon>
        <taxon>Russulales</taxon>
        <taxon>Hericiaceae</taxon>
        <taxon>Hericium</taxon>
    </lineage>
</organism>
<dbReference type="EMBL" id="SFCI01001978">
    <property type="protein sequence ID" value="TFY74625.1"/>
    <property type="molecule type" value="Genomic_DNA"/>
</dbReference>
<evidence type="ECO:0000313" key="1">
    <source>
        <dbReference type="EMBL" id="TFY74625.1"/>
    </source>
</evidence>
<sequence>GPTVRQMIVPIFRLVTTAHPPADSDSTGAKAAFYVLQITVEWLVGASLLAVDAKEWCGIEEAEYASAYRDEEEAQKLAYASGSY</sequence>
<feature type="non-terminal residue" evidence="1">
    <location>
        <position position="1"/>
    </location>
</feature>
<keyword evidence="2" id="KW-1185">Reference proteome</keyword>
<dbReference type="AlphaFoldDB" id="A0A4Y9ZJ67"/>
<protein>
    <submittedName>
        <fullName evidence="1">Uncharacterized protein</fullName>
    </submittedName>
</protein>
<accession>A0A4Y9ZJ67</accession>
<comment type="caution">
    <text evidence="1">The sequence shown here is derived from an EMBL/GenBank/DDBJ whole genome shotgun (WGS) entry which is preliminary data.</text>
</comment>
<name>A0A4Y9ZJ67_9AGAM</name>
<dbReference type="OrthoDB" id="2562239at2759"/>
<gene>
    <name evidence="1" type="ORF">EWM64_g9387</name>
</gene>
<reference evidence="1 2" key="1">
    <citation type="submission" date="2019-02" db="EMBL/GenBank/DDBJ databases">
        <title>Genome sequencing of the rare red list fungi Hericium alpestre (H. flagellum).</title>
        <authorList>
            <person name="Buettner E."/>
            <person name="Kellner H."/>
        </authorList>
    </citation>
    <scope>NUCLEOTIDE SEQUENCE [LARGE SCALE GENOMIC DNA]</scope>
    <source>
        <strain evidence="1 2">DSM 108284</strain>
    </source>
</reference>